<gene>
    <name evidence="1" type="ORF">HMPREF0654_01180</name>
</gene>
<sequence length="102" mass="11214">MAIYVPSTINVNETTDNEKQVMNIIKKLSVLFGGATASDAVGGWVANDGQTVIEKIKIVYSYCTSEQLKGNIDTILEICENLKKEMSQEAITLEINGQVKFI</sequence>
<comment type="caution">
    <text evidence="1">The sequence shown here is derived from an EMBL/GenBank/DDBJ whole genome shotgun (WGS) entry which is preliminary data.</text>
</comment>
<protein>
    <submittedName>
        <fullName evidence="1">Uncharacterized protein</fullName>
    </submittedName>
</protein>
<accession>A0A096C5X7</accession>
<proteinExistence type="predicted"/>
<evidence type="ECO:0000313" key="2">
    <source>
        <dbReference type="Proteomes" id="UP000029538"/>
    </source>
</evidence>
<evidence type="ECO:0000313" key="1">
    <source>
        <dbReference type="EMBL" id="KGF50327.1"/>
    </source>
</evidence>
<reference evidence="1 2" key="1">
    <citation type="submission" date="2014-07" db="EMBL/GenBank/DDBJ databases">
        <authorList>
            <person name="McCorrison J."/>
            <person name="Sanka R."/>
            <person name="Torralba M."/>
            <person name="Gillis M."/>
            <person name="Haft D.H."/>
            <person name="Methe B."/>
            <person name="Sutton G."/>
            <person name="Nelson K.E."/>
        </authorList>
    </citation>
    <scope>NUCLEOTIDE SEQUENCE [LARGE SCALE GENOMIC DNA]</scope>
    <source>
        <strain evidence="1 2">DNF00882</strain>
    </source>
</reference>
<dbReference type="AlphaFoldDB" id="A0A096C5X7"/>
<dbReference type="Proteomes" id="UP000029538">
    <property type="component" value="Unassembled WGS sequence"/>
</dbReference>
<organism evidence="1 2">
    <name type="scientific">Prevotella disiens DNF00882</name>
    <dbReference type="NCBI Taxonomy" id="1401075"/>
    <lineage>
        <taxon>Bacteria</taxon>
        <taxon>Pseudomonadati</taxon>
        <taxon>Bacteroidota</taxon>
        <taxon>Bacteroidia</taxon>
        <taxon>Bacteroidales</taxon>
        <taxon>Prevotellaceae</taxon>
        <taxon>Prevotella</taxon>
    </lineage>
</organism>
<name>A0A096C5X7_9BACT</name>
<dbReference type="EMBL" id="JRNR01000004">
    <property type="protein sequence ID" value="KGF50327.1"/>
    <property type="molecule type" value="Genomic_DNA"/>
</dbReference>